<sequence length="489" mass="51512">MNSRWSSLVIFVSLVAAAGRANGTPAAACEALQSALPGRVFFPGSNEYIADNEHYYGSSSETSTCSVEPESAADVGTILQVVGSGDTKSPFAIKCGGHANGLGFSSTTGVQISLSRLNEVNYDAASSTVKIGAGLAWDEVYNRLSPQGVTVAGGRVPGVGVGGLLLGGGYGYFTDEYGLSIDNVVAHDLVLPDGTSVEVTEASDPDLFFSLKGGFNNFGIVTAFTVKTHPQTDVWVATVVNPSNSTAAIQAIADFSVNNQDLKAQITPVYGYTGGGGPQFAVPIFYNGPSPSDVFNGILDVPGADNLFSGSMTLPQATEALYGSFVDTPLRGEKHTIPITHYTVPLIEEMFAQVDKIAADAEANGRALIAVSIVMEPFVDPYAHSTPSAYPHPPPPARFSCPTLLDIHWQNAADDAYFKNVLKEAQQAIMAKAIEEGQSVPGAILYSNYAPPDTPPEQLFGAENLARMRQVRDRVDPGRVMAQTGGFKI</sequence>
<evidence type="ECO:0000256" key="5">
    <source>
        <dbReference type="SAM" id="SignalP"/>
    </source>
</evidence>
<dbReference type="AlphaFoldDB" id="A0AAW0CL83"/>
<evidence type="ECO:0000313" key="8">
    <source>
        <dbReference type="Proteomes" id="UP001383192"/>
    </source>
</evidence>
<keyword evidence="4" id="KW-0560">Oxidoreductase</keyword>
<evidence type="ECO:0000256" key="2">
    <source>
        <dbReference type="ARBA" id="ARBA00022630"/>
    </source>
</evidence>
<evidence type="ECO:0000259" key="6">
    <source>
        <dbReference type="PROSITE" id="PS51387"/>
    </source>
</evidence>
<keyword evidence="5" id="KW-0732">Signal</keyword>
<dbReference type="GO" id="GO:0071949">
    <property type="term" value="F:FAD binding"/>
    <property type="evidence" value="ECO:0007669"/>
    <property type="project" value="InterPro"/>
</dbReference>
<proteinExistence type="inferred from homology"/>
<feature type="domain" description="FAD-binding PCMH-type" evidence="6">
    <location>
        <begin position="59"/>
        <end position="231"/>
    </location>
</feature>
<organism evidence="7 8">
    <name type="scientific">Paramarasmius palmivorus</name>
    <dbReference type="NCBI Taxonomy" id="297713"/>
    <lineage>
        <taxon>Eukaryota</taxon>
        <taxon>Fungi</taxon>
        <taxon>Dikarya</taxon>
        <taxon>Basidiomycota</taxon>
        <taxon>Agaricomycotina</taxon>
        <taxon>Agaricomycetes</taxon>
        <taxon>Agaricomycetidae</taxon>
        <taxon>Agaricales</taxon>
        <taxon>Marasmiineae</taxon>
        <taxon>Marasmiaceae</taxon>
        <taxon>Paramarasmius</taxon>
    </lineage>
</organism>
<feature type="chain" id="PRO_5043709988" description="FAD-binding PCMH-type domain-containing protein" evidence="5">
    <location>
        <begin position="24"/>
        <end position="489"/>
    </location>
</feature>
<evidence type="ECO:0000256" key="3">
    <source>
        <dbReference type="ARBA" id="ARBA00022827"/>
    </source>
</evidence>
<dbReference type="GO" id="GO:0016491">
    <property type="term" value="F:oxidoreductase activity"/>
    <property type="evidence" value="ECO:0007669"/>
    <property type="project" value="UniProtKB-KW"/>
</dbReference>
<dbReference type="InterPro" id="IPR016169">
    <property type="entry name" value="FAD-bd_PCMH_sub2"/>
</dbReference>
<dbReference type="Proteomes" id="UP001383192">
    <property type="component" value="Unassembled WGS sequence"/>
</dbReference>
<evidence type="ECO:0000256" key="4">
    <source>
        <dbReference type="ARBA" id="ARBA00023002"/>
    </source>
</evidence>
<comment type="caution">
    <text evidence="7">The sequence shown here is derived from an EMBL/GenBank/DDBJ whole genome shotgun (WGS) entry which is preliminary data.</text>
</comment>
<keyword evidence="2" id="KW-0285">Flavoprotein</keyword>
<keyword evidence="8" id="KW-1185">Reference proteome</keyword>
<dbReference type="InterPro" id="IPR050416">
    <property type="entry name" value="FAD-linked_Oxidoreductase"/>
</dbReference>
<feature type="signal peptide" evidence="5">
    <location>
        <begin position="1"/>
        <end position="23"/>
    </location>
</feature>
<reference evidence="7 8" key="1">
    <citation type="submission" date="2024-01" db="EMBL/GenBank/DDBJ databases">
        <title>A draft genome for a cacao thread blight-causing isolate of Paramarasmius palmivorus.</title>
        <authorList>
            <person name="Baruah I.K."/>
            <person name="Bukari Y."/>
            <person name="Amoako-Attah I."/>
            <person name="Meinhardt L.W."/>
            <person name="Bailey B.A."/>
            <person name="Cohen S.P."/>
        </authorList>
    </citation>
    <scope>NUCLEOTIDE SEQUENCE [LARGE SCALE GENOMIC DNA]</scope>
    <source>
        <strain evidence="7 8">GH-12</strain>
    </source>
</reference>
<dbReference type="PANTHER" id="PTHR42973">
    <property type="entry name" value="BINDING OXIDOREDUCTASE, PUTATIVE (AFU_ORTHOLOGUE AFUA_1G17690)-RELATED"/>
    <property type="match status" value="1"/>
</dbReference>
<evidence type="ECO:0000313" key="7">
    <source>
        <dbReference type="EMBL" id="KAK7038740.1"/>
    </source>
</evidence>
<comment type="similarity">
    <text evidence="1">Belongs to the oxygen-dependent FAD-linked oxidoreductase family.</text>
</comment>
<keyword evidence="3" id="KW-0274">FAD</keyword>
<accession>A0AAW0CL83</accession>
<gene>
    <name evidence="7" type="ORF">VNI00_010625</name>
</gene>
<name>A0AAW0CL83_9AGAR</name>
<dbReference type="EMBL" id="JAYKXP010000043">
    <property type="protein sequence ID" value="KAK7038740.1"/>
    <property type="molecule type" value="Genomic_DNA"/>
</dbReference>
<dbReference type="PROSITE" id="PS51387">
    <property type="entry name" value="FAD_PCMH"/>
    <property type="match status" value="1"/>
</dbReference>
<dbReference type="InterPro" id="IPR016166">
    <property type="entry name" value="FAD-bd_PCMH"/>
</dbReference>
<dbReference type="SUPFAM" id="SSF56176">
    <property type="entry name" value="FAD-binding/transporter-associated domain-like"/>
    <property type="match status" value="1"/>
</dbReference>
<dbReference type="InterPro" id="IPR036318">
    <property type="entry name" value="FAD-bd_PCMH-like_sf"/>
</dbReference>
<protein>
    <recommendedName>
        <fullName evidence="6">FAD-binding PCMH-type domain-containing protein</fullName>
    </recommendedName>
</protein>
<evidence type="ECO:0000256" key="1">
    <source>
        <dbReference type="ARBA" id="ARBA00005466"/>
    </source>
</evidence>
<dbReference type="Pfam" id="PF01565">
    <property type="entry name" value="FAD_binding_4"/>
    <property type="match status" value="1"/>
</dbReference>
<dbReference type="Gene3D" id="3.30.465.10">
    <property type="match status" value="1"/>
</dbReference>
<dbReference type="PANTHER" id="PTHR42973:SF13">
    <property type="entry name" value="FAD-BINDING PCMH-TYPE DOMAIN-CONTAINING PROTEIN"/>
    <property type="match status" value="1"/>
</dbReference>
<dbReference type="InterPro" id="IPR006094">
    <property type="entry name" value="Oxid_FAD_bind_N"/>
</dbReference>